<gene>
    <name evidence="1" type="ORF">Tco_0877415</name>
</gene>
<reference evidence="1" key="1">
    <citation type="journal article" date="2022" name="Int. J. Mol. Sci.">
        <title>Draft Genome of Tanacetum Coccineum: Genomic Comparison of Closely Related Tanacetum-Family Plants.</title>
        <authorList>
            <person name="Yamashiro T."/>
            <person name="Shiraishi A."/>
            <person name="Nakayama K."/>
            <person name="Satake H."/>
        </authorList>
    </citation>
    <scope>NUCLEOTIDE SEQUENCE</scope>
</reference>
<comment type="caution">
    <text evidence="1">The sequence shown here is derived from an EMBL/GenBank/DDBJ whole genome shotgun (WGS) entry which is preliminary data.</text>
</comment>
<dbReference type="Proteomes" id="UP001151760">
    <property type="component" value="Unassembled WGS sequence"/>
</dbReference>
<accession>A0ABQ5BWT7</accession>
<dbReference type="EMBL" id="BQNB010013659">
    <property type="protein sequence ID" value="GJT18709.1"/>
    <property type="molecule type" value="Genomic_DNA"/>
</dbReference>
<proteinExistence type="predicted"/>
<evidence type="ECO:0000313" key="2">
    <source>
        <dbReference type="Proteomes" id="UP001151760"/>
    </source>
</evidence>
<keyword evidence="2" id="KW-1185">Reference proteome</keyword>
<protein>
    <submittedName>
        <fullName evidence="1">Uncharacterized protein</fullName>
    </submittedName>
</protein>
<name>A0ABQ5BWT7_9ASTR</name>
<reference evidence="1" key="2">
    <citation type="submission" date="2022-01" db="EMBL/GenBank/DDBJ databases">
        <authorList>
            <person name="Yamashiro T."/>
            <person name="Shiraishi A."/>
            <person name="Satake H."/>
            <person name="Nakayama K."/>
        </authorList>
    </citation>
    <scope>NUCLEOTIDE SEQUENCE</scope>
</reference>
<sequence length="192" mass="22086">MIREFQTRGCTRDIFTPPTGKGYIASAGLQYPQLDPKQFIRRFRSSYTGLDISTCKMCSTLCRVSYTLMTPTQDPLNLTNQAIGSIYSHHSHNWYDERTTKEKINDSPDKIDDIQESFKKAHPTMECPLKKEDEAVEQSKVANKANGNPVKDVQELSDIKTYDYKTFIQKLLHQVPAARRKISRPSRPIIVW</sequence>
<organism evidence="1 2">
    <name type="scientific">Tanacetum coccineum</name>
    <dbReference type="NCBI Taxonomy" id="301880"/>
    <lineage>
        <taxon>Eukaryota</taxon>
        <taxon>Viridiplantae</taxon>
        <taxon>Streptophyta</taxon>
        <taxon>Embryophyta</taxon>
        <taxon>Tracheophyta</taxon>
        <taxon>Spermatophyta</taxon>
        <taxon>Magnoliopsida</taxon>
        <taxon>eudicotyledons</taxon>
        <taxon>Gunneridae</taxon>
        <taxon>Pentapetalae</taxon>
        <taxon>asterids</taxon>
        <taxon>campanulids</taxon>
        <taxon>Asterales</taxon>
        <taxon>Asteraceae</taxon>
        <taxon>Asteroideae</taxon>
        <taxon>Anthemideae</taxon>
        <taxon>Anthemidinae</taxon>
        <taxon>Tanacetum</taxon>
    </lineage>
</organism>
<evidence type="ECO:0000313" key="1">
    <source>
        <dbReference type="EMBL" id="GJT18709.1"/>
    </source>
</evidence>